<dbReference type="InterPro" id="IPR011856">
    <property type="entry name" value="tRNA_endonuc-like_dom_sf"/>
</dbReference>
<protein>
    <submittedName>
        <fullName evidence="1">Uncharacterized protein</fullName>
    </submittedName>
</protein>
<reference evidence="1 2" key="1">
    <citation type="submission" date="2019-09" db="EMBL/GenBank/DDBJ databases">
        <authorList>
            <person name="Dittami M. S."/>
        </authorList>
    </citation>
    <scope>NUCLEOTIDE SEQUENCE [LARGE SCALE GENOMIC DNA]</scope>
    <source>
        <strain evidence="1">SPHINGO391</strain>
    </source>
</reference>
<organism evidence="1 2">
    <name type="scientific">Sphingomonas aurantiaca</name>
    <dbReference type="NCBI Taxonomy" id="185949"/>
    <lineage>
        <taxon>Bacteria</taxon>
        <taxon>Pseudomonadati</taxon>
        <taxon>Pseudomonadota</taxon>
        <taxon>Alphaproteobacteria</taxon>
        <taxon>Sphingomonadales</taxon>
        <taxon>Sphingomonadaceae</taxon>
        <taxon>Sphingomonas</taxon>
    </lineage>
</organism>
<name>A0A5E8AJI9_9SPHN</name>
<dbReference type="RefSeq" id="WP_151992096.1">
    <property type="nucleotide sequence ID" value="NZ_LR701528.1"/>
</dbReference>
<evidence type="ECO:0000313" key="1">
    <source>
        <dbReference type="EMBL" id="VVT31622.1"/>
    </source>
</evidence>
<dbReference type="Gene3D" id="3.40.1350.10">
    <property type="match status" value="1"/>
</dbReference>
<gene>
    <name evidence="1" type="ORF">SPHINGO391_520206</name>
</gene>
<proteinExistence type="predicted"/>
<evidence type="ECO:0000313" key="2">
    <source>
        <dbReference type="Proteomes" id="UP000326857"/>
    </source>
</evidence>
<dbReference type="Proteomes" id="UP000326857">
    <property type="component" value="Unassembled WGS sequence"/>
</dbReference>
<sequence length="416" mass="47707">MAQLGGSVRLVVGHDAGRYSRTMPIAIKTLGPLHIEDLEPHRFEDLIRQLLYDFRDWSEIEATGRSGGDDGFDIRAWERWGDPDRAGDADAGAEVDAAEQVPDGRGRQWLVQCKRERAIAPAKIERYLADLPDTTEDGIYGLLFVAACDFSKATRDRFIAIARAKGFAEARLWGRAEIEDQLFQPKNDHLLFAYCGFSLQVRRRSAKTNVRAILATKRAVRKLKGGGSHILLRDATDTRYPVMDHDTGDKRADRGRWKLFGMREVRHDGLELCVQRFLAFIDDDAVHWDYAEGMNDARAHDDPWQTEREREDEERERSVRQAAMAVWDTLKPENKAWLEVTRVVPYDRIVAIDEEGDEYARWPHVYFVSADGEPFSPYEYDDLSVAAMYDGRHCNPRDETRVEVFARAGKRPGHRR</sequence>
<accession>A0A5E8AJI9</accession>
<dbReference type="EMBL" id="CABVLI010000048">
    <property type="protein sequence ID" value="VVT31622.1"/>
    <property type="molecule type" value="Genomic_DNA"/>
</dbReference>
<dbReference type="AlphaFoldDB" id="A0A5E8AJI9"/>
<dbReference type="GO" id="GO:0003676">
    <property type="term" value="F:nucleic acid binding"/>
    <property type="evidence" value="ECO:0007669"/>
    <property type="project" value="InterPro"/>
</dbReference>